<organism evidence="1 2">
    <name type="scientific">Pontibacter oryzae</name>
    <dbReference type="NCBI Taxonomy" id="2304593"/>
    <lineage>
        <taxon>Bacteria</taxon>
        <taxon>Pseudomonadati</taxon>
        <taxon>Bacteroidota</taxon>
        <taxon>Cytophagia</taxon>
        <taxon>Cytophagales</taxon>
        <taxon>Hymenobacteraceae</taxon>
        <taxon>Pontibacter</taxon>
    </lineage>
</organism>
<keyword evidence="2" id="KW-1185">Reference proteome</keyword>
<evidence type="ECO:0000313" key="1">
    <source>
        <dbReference type="EMBL" id="RIJ37336.1"/>
    </source>
</evidence>
<evidence type="ECO:0008006" key="3">
    <source>
        <dbReference type="Google" id="ProtNLM"/>
    </source>
</evidence>
<name>A0A399S011_9BACT</name>
<dbReference type="RefSeq" id="WP_119431992.1">
    <property type="nucleotide sequence ID" value="NZ_QWGE01000003.1"/>
</dbReference>
<sequence length="134" mass="15845">MVLSDTPYIHVEYYPAHNVIVTQWYAHCTSREYRNALNRFLAYVTSMDISYAIADRRLLPPLPPEDTRWTLTEYIEDFKKLPLKRFAIINSFDPAASTQVQEFIHNKANPLPFEVRVFEDLTSAYDWLIEDQQK</sequence>
<proteinExistence type="predicted"/>
<dbReference type="Proteomes" id="UP000266005">
    <property type="component" value="Unassembled WGS sequence"/>
</dbReference>
<comment type="caution">
    <text evidence="1">The sequence shown here is derived from an EMBL/GenBank/DDBJ whole genome shotgun (WGS) entry which is preliminary data.</text>
</comment>
<dbReference type="OrthoDB" id="894273at2"/>
<gene>
    <name evidence="1" type="ORF">D1627_09355</name>
</gene>
<reference evidence="2" key="1">
    <citation type="submission" date="2018-08" db="EMBL/GenBank/DDBJ databases">
        <title>Mucilaginibacter sp. MYSH2.</title>
        <authorList>
            <person name="Seo T."/>
        </authorList>
    </citation>
    <scope>NUCLEOTIDE SEQUENCE [LARGE SCALE GENOMIC DNA]</scope>
    <source>
        <strain evidence="2">KIRAN</strain>
    </source>
</reference>
<evidence type="ECO:0000313" key="2">
    <source>
        <dbReference type="Proteomes" id="UP000266005"/>
    </source>
</evidence>
<dbReference type="AlphaFoldDB" id="A0A399S011"/>
<protein>
    <recommendedName>
        <fullName evidence="3">STAS/SEC14 domain-containing protein</fullName>
    </recommendedName>
</protein>
<dbReference type="EMBL" id="QWGE01000003">
    <property type="protein sequence ID" value="RIJ37336.1"/>
    <property type="molecule type" value="Genomic_DNA"/>
</dbReference>
<accession>A0A399S011</accession>